<sequence>MPKASTQHHGDFIRVTLFEQEDFFRSRHHPNVKPKINIVETASHKALSQYGSSIVSRRHYSKNQSFTTPLSKIGQSNRIKPIVVSQVSATENGSCPTSELPYVSQLATTSPSTIVSQYVANSEGGVKVLRQQRIQLLQQSRQALQVDTTTLIVLFHQPIILQIAMTSTTTTSTSSTSTTSTTTAILQALSLNATVTASNFGSFAGSDAAQGDAVVNRSTTGYYNSGNWAPQYVQLQLSGTYTVCDVYLNVAQTPNGATQNQLSVGLSVASLQLVTTMNGNTSNGQWLNISYNPCLTGLTPEWAFYSHNQNVMEENETNSLLSQKFTTAKRMLSNFITDTVINDGYMEHILCCGKECRNINERHRPIPIYDYLHSPMTTFDDHYNPFLITGSFAESLSVPPIFDTKCTMDISDCDLMYVIPFLTCDLRPTRRKTTLLVNTQQTHSGYCNLIVDLDTTNIKTIPFESISDLTLQSHQYENDRTIYFLPSSPLPQSWLSVIENQNAERHGPAQQINTQCITSGLKAIYSKDFVVALHCVSWPIQEWIERSRSNNWPSEATIREIVKNGCHLVPVAHATSRKPDIEWRYSFSFAELVLTNEMPYYTRKTYLMFKLLCKKYLENYFPLKTYHLKTILFWCCEEYSTLFIDDKQKLTVKIDNIAEKLDKLIERLLNSIWKQELPSYFIRTNNLFDSIDSEYFSASQVTIIMEKIKYLRQNPMEILFETVLEHSRLDYCLPFSFNIRHIFEPILKYFSMEVDDQTLKHDCEIVIEKLSISLFLEGKAYAGRKLLQTIWYKYLEYLPVNDVEIADLITEHGYYSLVHNQYQELLLDRMIHVQEELLNYFTPTSDEKCSSQNIVLLRSLGCLHYIKSFSSNEENGDIESTYFRKSLDDSLITTIDSQVQQIRSYLAYGIYLGQLQRYEEALSLLETAISIKYHAFNNDFITIYSLHKAMHPKDIQHLLYIYNAINVSTKTYIFYLLCRFYKFTGRYDKGCQALINLVQHIHEVKDIHIGTYLTGHLCLLYDQTDVACEYFIINLRMEFGLNSIFESSKTMIIFKASLLITTFIQLNVQSCVISTTVQTTLKNLKWCYHHDLINSILVFLKDLYRRVLHAACHASEHMSIDFQEKFHSKVVPGLLSILDADENPRTQTHSAAALVSFVEHLPQIIEKFEQFLSRKYQEPVQHNHKLDFERIVIIISAIADTTGQDFSPYYDTFMPKLKYLFKIAITSDYRMLSGKIMECISLIGLAVDKEKFIYDCDEIMQEVFKAQVDFENDDPRISYFIGAWTRICKILGKDFEQYLPVVMKPVLKIAAFKPEVILLDGSNTGIEEDSNWKVLHVGDRTYGIKTTGLEEKAAACSLLVWFAKELKENFVNYVEETTKQILFMIILQHKQFYFFLIFLGVRETAGESLPHLLVCAKLRGDDYVRQMWKYMKKELFEVPGELFTSLGKCVETLGVSSLTVNELKKLTTILDSHLKKYFERAEKRHNEDDFDAYILNPISDIIHSLLVTYTDSYLVYFDTLVPYFHALIQPTRSISERQCGLCVFDDVIQFTGAHSHRYTHVFLSNMAESLVDPVAEVRQAAAYGFGVMGMNGGPVYARPCAESLPALFTLISASDSRSVENNTATENAISAVTKIFKFNNSCVDNIDKFYPIWLSWLPIYEDTEETPHVYGYLCDLIEQNNPVTVGQDQSNIPTIIKLFCGAFSKSSIEINSLVGQRMILILKHVQTIPSIFQTCINVLTNEERQALANALNSSVSTPTLS</sequence>
<organism evidence="9 10">
    <name type="scientific">Rotaria magnacalcarata</name>
    <dbReference type="NCBI Taxonomy" id="392030"/>
    <lineage>
        <taxon>Eukaryota</taxon>
        <taxon>Metazoa</taxon>
        <taxon>Spiralia</taxon>
        <taxon>Gnathifera</taxon>
        <taxon>Rotifera</taxon>
        <taxon>Eurotatoria</taxon>
        <taxon>Bdelloidea</taxon>
        <taxon>Philodinida</taxon>
        <taxon>Philodinidae</taxon>
        <taxon>Rotaria</taxon>
    </lineage>
</organism>
<evidence type="ECO:0000256" key="2">
    <source>
        <dbReference type="ARBA" id="ARBA00008307"/>
    </source>
</evidence>
<evidence type="ECO:0000256" key="3">
    <source>
        <dbReference type="ARBA" id="ARBA00022448"/>
    </source>
</evidence>
<proteinExistence type="inferred from homology"/>
<keyword evidence="6" id="KW-0653">Protein transport</keyword>
<evidence type="ECO:0000256" key="5">
    <source>
        <dbReference type="ARBA" id="ARBA00022737"/>
    </source>
</evidence>
<dbReference type="InterPro" id="IPR024810">
    <property type="entry name" value="MAB21L/cGLR"/>
</dbReference>
<dbReference type="Gene3D" id="1.10.1410.40">
    <property type="match status" value="1"/>
</dbReference>
<evidence type="ECO:0000256" key="6">
    <source>
        <dbReference type="ARBA" id="ARBA00022927"/>
    </source>
</evidence>
<gene>
    <name evidence="9" type="ORF">UXM345_LOCUS23810</name>
</gene>
<dbReference type="Pfam" id="PF20266">
    <property type="entry name" value="Mab-21_C"/>
    <property type="match status" value="1"/>
</dbReference>
<dbReference type="InterPro" id="IPR046906">
    <property type="entry name" value="Mab-21_HhH/H2TH-like"/>
</dbReference>
<dbReference type="InterPro" id="IPR046903">
    <property type="entry name" value="Mab-21-like_nuc_Trfase"/>
</dbReference>
<dbReference type="InterPro" id="IPR040122">
    <property type="entry name" value="Importin_beta"/>
</dbReference>
<comment type="caution">
    <text evidence="9">The sequence shown here is derived from an EMBL/GenBank/DDBJ whole genome shotgun (WGS) entry which is preliminary data.</text>
</comment>
<dbReference type="GO" id="GO:0005737">
    <property type="term" value="C:cytoplasm"/>
    <property type="evidence" value="ECO:0007669"/>
    <property type="project" value="UniProtKB-SubCell"/>
</dbReference>
<evidence type="ECO:0000259" key="7">
    <source>
        <dbReference type="Pfam" id="PF03281"/>
    </source>
</evidence>
<evidence type="ECO:0000313" key="10">
    <source>
        <dbReference type="Proteomes" id="UP000663842"/>
    </source>
</evidence>
<feature type="domain" description="Mab-21-like HhH/H2TH-like" evidence="8">
    <location>
        <begin position="615"/>
        <end position="696"/>
    </location>
</feature>
<dbReference type="Proteomes" id="UP000663842">
    <property type="component" value="Unassembled WGS sequence"/>
</dbReference>
<evidence type="ECO:0000259" key="8">
    <source>
        <dbReference type="Pfam" id="PF20266"/>
    </source>
</evidence>
<protein>
    <submittedName>
        <fullName evidence="9">Uncharacterized protein</fullName>
    </submittedName>
</protein>
<keyword evidence="4" id="KW-0963">Cytoplasm</keyword>
<dbReference type="SUPFAM" id="SSF48371">
    <property type="entry name" value="ARM repeat"/>
    <property type="match status" value="1"/>
</dbReference>
<reference evidence="9" key="1">
    <citation type="submission" date="2021-02" db="EMBL/GenBank/DDBJ databases">
        <authorList>
            <person name="Nowell W R."/>
        </authorList>
    </citation>
    <scope>NUCLEOTIDE SEQUENCE</scope>
</reference>
<dbReference type="Pfam" id="PF18829">
    <property type="entry name" value="Importin_rep_6"/>
    <property type="match status" value="1"/>
</dbReference>
<accession>A0A819WX59</accession>
<dbReference type="GO" id="GO:0006606">
    <property type="term" value="P:protein import into nucleus"/>
    <property type="evidence" value="ECO:0007669"/>
    <property type="project" value="InterPro"/>
</dbReference>
<dbReference type="InterPro" id="IPR016024">
    <property type="entry name" value="ARM-type_fold"/>
</dbReference>
<evidence type="ECO:0000256" key="4">
    <source>
        <dbReference type="ARBA" id="ARBA00022490"/>
    </source>
</evidence>
<keyword evidence="5" id="KW-0677">Repeat</keyword>
<dbReference type="SMART" id="SM01265">
    <property type="entry name" value="Mab-21"/>
    <property type="match status" value="1"/>
</dbReference>
<feature type="domain" description="Mab-21-like nucleotidyltransferase" evidence="7">
    <location>
        <begin position="503"/>
        <end position="594"/>
    </location>
</feature>
<dbReference type="Gene3D" id="1.25.10.10">
    <property type="entry name" value="Leucine-rich Repeat Variant"/>
    <property type="match status" value="1"/>
</dbReference>
<dbReference type="PANTHER" id="PTHR10527">
    <property type="entry name" value="IMPORTIN BETA"/>
    <property type="match status" value="1"/>
</dbReference>
<dbReference type="EMBL" id="CAJOBF010004190">
    <property type="protein sequence ID" value="CAF4127849.1"/>
    <property type="molecule type" value="Genomic_DNA"/>
</dbReference>
<dbReference type="InterPro" id="IPR011989">
    <property type="entry name" value="ARM-like"/>
</dbReference>
<dbReference type="InterPro" id="IPR041389">
    <property type="entry name" value="Importin_rep_6"/>
</dbReference>
<evidence type="ECO:0000313" key="9">
    <source>
        <dbReference type="EMBL" id="CAF4127849.1"/>
    </source>
</evidence>
<name>A0A819WX59_9BILA</name>
<dbReference type="Pfam" id="PF03281">
    <property type="entry name" value="Mab-21"/>
    <property type="match status" value="1"/>
</dbReference>
<comment type="similarity">
    <text evidence="2">Belongs to the mab-21 family.</text>
</comment>
<comment type="subcellular location">
    <subcellularLocation>
        <location evidence="1">Cytoplasm</location>
    </subcellularLocation>
</comment>
<keyword evidence="3" id="KW-0813">Transport</keyword>
<evidence type="ECO:0000256" key="1">
    <source>
        <dbReference type="ARBA" id="ARBA00004496"/>
    </source>
</evidence>